<dbReference type="Proteomes" id="UP001501407">
    <property type="component" value="Unassembled WGS sequence"/>
</dbReference>
<dbReference type="EMBL" id="BAABKZ010000005">
    <property type="protein sequence ID" value="GAA5100354.1"/>
    <property type="molecule type" value="Genomic_DNA"/>
</dbReference>
<evidence type="ECO:0000313" key="1">
    <source>
        <dbReference type="EMBL" id="GAA5100354.1"/>
    </source>
</evidence>
<organism evidence="1 2">
    <name type="scientific">Microbacterium yannicii</name>
    <dbReference type="NCBI Taxonomy" id="671622"/>
    <lineage>
        <taxon>Bacteria</taxon>
        <taxon>Bacillati</taxon>
        <taxon>Actinomycetota</taxon>
        <taxon>Actinomycetes</taxon>
        <taxon>Micrococcales</taxon>
        <taxon>Microbacteriaceae</taxon>
        <taxon>Microbacterium</taxon>
    </lineage>
</organism>
<reference evidence="2" key="1">
    <citation type="journal article" date="2019" name="Int. J. Syst. Evol. Microbiol.">
        <title>The Global Catalogue of Microorganisms (GCM) 10K type strain sequencing project: providing services to taxonomists for standard genome sequencing and annotation.</title>
        <authorList>
            <consortium name="The Broad Institute Genomics Platform"/>
            <consortium name="The Broad Institute Genome Sequencing Center for Infectious Disease"/>
            <person name="Wu L."/>
            <person name="Ma J."/>
        </authorList>
    </citation>
    <scope>NUCLEOTIDE SEQUENCE [LARGE SCALE GENOMIC DNA]</scope>
    <source>
        <strain evidence="2">JCM 18959</strain>
    </source>
</reference>
<proteinExistence type="predicted"/>
<protein>
    <submittedName>
        <fullName evidence="1">Uncharacterized protein</fullName>
    </submittedName>
</protein>
<gene>
    <name evidence="1" type="ORF">GCM10025760_37560</name>
</gene>
<name>A0ABP9MXI0_9MICO</name>
<comment type="caution">
    <text evidence="1">The sequence shown here is derived from an EMBL/GenBank/DDBJ whole genome shotgun (WGS) entry which is preliminary data.</text>
</comment>
<accession>A0ABP9MXI0</accession>
<evidence type="ECO:0000313" key="2">
    <source>
        <dbReference type="Proteomes" id="UP001501407"/>
    </source>
</evidence>
<keyword evidence="2" id="KW-1185">Reference proteome</keyword>
<sequence length="135" mass="14913">MTVTAGQSARHECCGHASILSARERLLVRRARPDDESPRTTHVTGRHVKGVRATWWPHQGERMSIHNEDLHVALDDDRIETIEHVVAEVEDDIHHGKVSDDVSHVLALRLEAAGVSLPPEAVDDLAEAIESDVSL</sequence>